<protein>
    <submittedName>
        <fullName evidence="2">Stage V sporulation AD</fullName>
    </submittedName>
</protein>
<dbReference type="NCBIfam" id="NF006160">
    <property type="entry name" value="PRK08304.1"/>
    <property type="match status" value="1"/>
</dbReference>
<keyword evidence="1" id="KW-0472">Membrane</keyword>
<dbReference type="InterPro" id="IPR038369">
    <property type="entry name" value="SpoVAD_sf"/>
</dbReference>
<dbReference type="GO" id="GO:0016746">
    <property type="term" value="F:acyltransferase activity"/>
    <property type="evidence" value="ECO:0007669"/>
    <property type="project" value="InterPro"/>
</dbReference>
<proteinExistence type="predicted"/>
<dbReference type="SUPFAM" id="SSF53901">
    <property type="entry name" value="Thiolase-like"/>
    <property type="match status" value="1"/>
</dbReference>
<dbReference type="Pfam" id="PF07451">
    <property type="entry name" value="SpoVAD"/>
    <property type="match status" value="1"/>
</dbReference>
<evidence type="ECO:0000256" key="1">
    <source>
        <dbReference type="SAM" id="Phobius"/>
    </source>
</evidence>
<dbReference type="InterPro" id="IPR010894">
    <property type="entry name" value="SpoVAD"/>
</dbReference>
<dbReference type="AlphaFoldDB" id="K1STI7"/>
<feature type="transmembrane region" description="Helical" evidence="1">
    <location>
        <begin position="268"/>
        <end position="287"/>
    </location>
</feature>
<dbReference type="Gene3D" id="3.40.47.40">
    <property type="entry name" value="Stage V sporulation protein AD"/>
    <property type="match status" value="1"/>
</dbReference>
<gene>
    <name evidence="2" type="ORF">OBE_09830</name>
</gene>
<sequence>MTFKYDKVYLNETYTVVGPYEDKGPLGKYFDNSYEDLYCEADSWEKAETKLLEESMKKALRKNKLTKENIDLVISGDLLNQVTSSCYAASKINKPFLGIYSACASNVEGLIIGSNFINSGIINNCLCGTSSHNMSSEKQFRNPTEYGAPKPETATFTATGGASAVISNKKSNIKIESATIGRIVDYNQKDALNMGAVMACAAADTLKRHLDDLNRKEDYYDLILTGDLGLYGREILKEFMMKEHKINISCNYNDCGVMLYDLEEQKEVLAGGSGPVCSALVLYGFILNEMKKKNIKKVLLIATGALFSPTMLYQKENILSIAHAISLEAI</sequence>
<dbReference type="PIRSF" id="PIRSF011570">
    <property type="entry name" value="SpoVAD"/>
    <property type="match status" value="1"/>
</dbReference>
<dbReference type="EMBL" id="AJWZ01006792">
    <property type="protein sequence ID" value="EKC58769.1"/>
    <property type="molecule type" value="Genomic_DNA"/>
</dbReference>
<reference evidence="2" key="1">
    <citation type="journal article" date="2013" name="Environ. Microbiol.">
        <title>Microbiota from the distal guts of lean and obese adolescents exhibit partial functional redundancy besides clear differences in community structure.</title>
        <authorList>
            <person name="Ferrer M."/>
            <person name="Ruiz A."/>
            <person name="Lanza F."/>
            <person name="Haange S.B."/>
            <person name="Oberbach A."/>
            <person name="Till H."/>
            <person name="Bargiela R."/>
            <person name="Campoy C."/>
            <person name="Segura M.T."/>
            <person name="Richter M."/>
            <person name="von Bergen M."/>
            <person name="Seifert J."/>
            <person name="Suarez A."/>
        </authorList>
    </citation>
    <scope>NUCLEOTIDE SEQUENCE</scope>
</reference>
<evidence type="ECO:0000313" key="2">
    <source>
        <dbReference type="EMBL" id="EKC58769.1"/>
    </source>
</evidence>
<accession>K1STI7</accession>
<organism evidence="2">
    <name type="scientific">human gut metagenome</name>
    <dbReference type="NCBI Taxonomy" id="408170"/>
    <lineage>
        <taxon>unclassified sequences</taxon>
        <taxon>metagenomes</taxon>
        <taxon>organismal metagenomes</taxon>
    </lineage>
</organism>
<keyword evidence="1" id="KW-0812">Transmembrane</keyword>
<dbReference type="InterPro" id="IPR016039">
    <property type="entry name" value="Thiolase-like"/>
</dbReference>
<keyword evidence="1" id="KW-1133">Transmembrane helix</keyword>
<dbReference type="NCBIfam" id="TIGR02845">
    <property type="entry name" value="spore_V_AD"/>
    <property type="match status" value="1"/>
</dbReference>
<name>K1STI7_9ZZZZ</name>
<comment type="caution">
    <text evidence="2">The sequence shown here is derived from an EMBL/GenBank/DDBJ whole genome shotgun (WGS) entry which is preliminary data.</text>
</comment>